<dbReference type="HOGENOM" id="CLU_525478_0_0_10"/>
<organism evidence="1 2">
    <name type="scientific">Bacteroides finegoldii CL09T03C10</name>
    <dbReference type="NCBI Taxonomy" id="997888"/>
    <lineage>
        <taxon>Bacteria</taxon>
        <taxon>Pseudomonadati</taxon>
        <taxon>Bacteroidota</taxon>
        <taxon>Bacteroidia</taxon>
        <taxon>Bacteroidales</taxon>
        <taxon>Bacteroidaceae</taxon>
        <taxon>Bacteroides</taxon>
    </lineage>
</organism>
<dbReference type="Gene3D" id="1.10.10.60">
    <property type="entry name" value="Homeodomain-like"/>
    <property type="match status" value="1"/>
</dbReference>
<dbReference type="RefSeq" id="WP_007767418.1">
    <property type="nucleotide sequence ID" value="NZ_AKBZ01000006.1"/>
</dbReference>
<dbReference type="AlphaFoldDB" id="K5C9D3"/>
<name>K5C9D3_9BACE</name>
<accession>K5C9D3</accession>
<sequence length="518" mass="60707">MIKSCKEKVDKLTVCYTEKGYKSKPQQKGFYGKVKVEEVFYNEFIELIKSGHSFKQVPNIAALQNNVELITKNGKNAQINAANIRKGNVTMNMLQRKIVMQFCKFQTIFFDIDYCDIDHAQLISKIALKPNLIYETFSHSANKHRYRLVHVLDSLIDTGYYRAVYLAFKEYVKDIVEDDKCAENPTQTIYGTCNNVYRVHDCYYSVDTSKLDFIFYGDIELKQYTKCIVEENFYNYCMSHSIADFLKEYSANNRTYQEVIVDWNLKEHIITKTDNEYKCIEIEYETPNNIIEKFVSNKEGLLALPHYVGNGKKLVVNDGRKKYIEKIAHLLLLMNKDIVIEDLIYNVFRWVNMHISFNKKKNDNILNGKLILEKCIACFDNFKNNKSINYLGYLNRLRQEFVSKIKKAPNPYYYALHYQNNTFFYWHNFQLIDSAFTSKPDISLTDLKKELAKIKVERNKNVQCRSDKGKKRNTYIGSKKNEVIKMLQRGFSNKEIAAQLQVSSQYVSKIKAELSSNV</sequence>
<protein>
    <submittedName>
        <fullName evidence="1">Uncharacterized protein</fullName>
    </submittedName>
</protein>
<dbReference type="EMBL" id="AGXW01000014">
    <property type="protein sequence ID" value="EKJ89319.1"/>
    <property type="molecule type" value="Genomic_DNA"/>
</dbReference>
<reference evidence="1 2" key="1">
    <citation type="submission" date="2012-02" db="EMBL/GenBank/DDBJ databases">
        <title>The Genome Sequence of Bacteroides finegoldii CL09T03C10.</title>
        <authorList>
            <consortium name="The Broad Institute Genome Sequencing Platform"/>
            <person name="Earl A."/>
            <person name="Ward D."/>
            <person name="Feldgarden M."/>
            <person name="Gevers D."/>
            <person name="Zitomersky N.L."/>
            <person name="Coyne M.J."/>
            <person name="Comstock L.E."/>
            <person name="Young S.K."/>
            <person name="Zeng Q."/>
            <person name="Gargeya S."/>
            <person name="Fitzgerald M."/>
            <person name="Haas B."/>
            <person name="Abouelleil A."/>
            <person name="Alvarado L."/>
            <person name="Arachchi H.M."/>
            <person name="Berlin A."/>
            <person name="Chapman S.B."/>
            <person name="Gearin G."/>
            <person name="Goldberg J."/>
            <person name="Griggs A."/>
            <person name="Gujja S."/>
            <person name="Hansen M."/>
            <person name="Heiman D."/>
            <person name="Howarth C."/>
            <person name="Larimer J."/>
            <person name="Lui A."/>
            <person name="MacDonald P.J.P."/>
            <person name="McCowen C."/>
            <person name="Montmayeur A."/>
            <person name="Murphy C."/>
            <person name="Neiman D."/>
            <person name="Pearson M."/>
            <person name="Priest M."/>
            <person name="Roberts A."/>
            <person name="Saif S."/>
            <person name="Shea T."/>
            <person name="Sisk P."/>
            <person name="Stolte C."/>
            <person name="Sykes S."/>
            <person name="Wortman J."/>
            <person name="Nusbaum C."/>
            <person name="Birren B."/>
        </authorList>
    </citation>
    <scope>NUCLEOTIDE SEQUENCE [LARGE SCALE GENOMIC DNA]</scope>
    <source>
        <strain evidence="1 2">CL09T03C10</strain>
    </source>
</reference>
<gene>
    <name evidence="1" type="ORF">HMPREF1057_04072</name>
</gene>
<comment type="caution">
    <text evidence="1">The sequence shown here is derived from an EMBL/GenBank/DDBJ whole genome shotgun (WGS) entry which is preliminary data.</text>
</comment>
<proteinExistence type="predicted"/>
<evidence type="ECO:0000313" key="2">
    <source>
        <dbReference type="Proteomes" id="UP000007995"/>
    </source>
</evidence>
<evidence type="ECO:0000313" key="1">
    <source>
        <dbReference type="EMBL" id="EKJ89319.1"/>
    </source>
</evidence>
<dbReference type="Proteomes" id="UP000007995">
    <property type="component" value="Unassembled WGS sequence"/>
</dbReference>